<organism evidence="4 5">
    <name type="scientific">Halochromatium glycolicum</name>
    <dbReference type="NCBI Taxonomy" id="85075"/>
    <lineage>
        <taxon>Bacteria</taxon>
        <taxon>Pseudomonadati</taxon>
        <taxon>Pseudomonadota</taxon>
        <taxon>Gammaproteobacteria</taxon>
        <taxon>Chromatiales</taxon>
        <taxon>Chromatiaceae</taxon>
        <taxon>Halochromatium</taxon>
    </lineage>
</organism>
<reference evidence="4" key="1">
    <citation type="submission" date="2017-08" db="EMBL/GenBank/DDBJ databases">
        <authorList>
            <person name="Imhoff J.F."/>
            <person name="Rahn T."/>
            <person name="Kuenzel S."/>
            <person name="Neulinger S.C."/>
        </authorList>
    </citation>
    <scope>NUCLEOTIDE SEQUENCE</scope>
    <source>
        <strain evidence="4">DSM 11080</strain>
    </source>
</reference>
<keyword evidence="5" id="KW-1185">Reference proteome</keyword>
<evidence type="ECO:0000313" key="5">
    <source>
        <dbReference type="Proteomes" id="UP001296776"/>
    </source>
</evidence>
<dbReference type="RefSeq" id="WP_200346224.1">
    <property type="nucleotide sequence ID" value="NZ_NRSJ01000017.1"/>
</dbReference>
<evidence type="ECO:0000256" key="1">
    <source>
        <dbReference type="ARBA" id="ARBA00010996"/>
    </source>
</evidence>
<keyword evidence="3" id="KW-1015">Disulfide bond</keyword>
<proteinExistence type="inferred from homology"/>
<dbReference type="PANTHER" id="PTHR12151">
    <property type="entry name" value="ELECTRON TRANSPORT PROTIN SCO1/SENC FAMILY MEMBER"/>
    <property type="match status" value="1"/>
</dbReference>
<dbReference type="EMBL" id="NRSJ01000017">
    <property type="protein sequence ID" value="MBK1705015.1"/>
    <property type="molecule type" value="Genomic_DNA"/>
</dbReference>
<comment type="caution">
    <text evidence="4">The sequence shown here is derived from an EMBL/GenBank/DDBJ whole genome shotgun (WGS) entry which is preliminary data.</text>
</comment>
<dbReference type="GO" id="GO:0046872">
    <property type="term" value="F:metal ion binding"/>
    <property type="evidence" value="ECO:0007669"/>
    <property type="project" value="UniProtKB-KW"/>
</dbReference>
<evidence type="ECO:0000256" key="2">
    <source>
        <dbReference type="PIRSR" id="PIRSR603782-1"/>
    </source>
</evidence>
<dbReference type="SUPFAM" id="SSF52833">
    <property type="entry name" value="Thioredoxin-like"/>
    <property type="match status" value="1"/>
</dbReference>
<gene>
    <name evidence="4" type="ORF">CKO40_10795</name>
</gene>
<sequence length="199" mass="22372">MSPRTAIGLVLAGGLVTALLWQRTAGFSAFTYETWRRVEVAREPVAVSDWRLQDAQGDFVRLSDWRDETLLVGFIYTSCPSVCVAIGSRYQQLQRTLQANPSTDVHLLSISIDPARDTPEHLAEYRRRHAGLQSSWTVARPADAQVLGDMIRETGLRVIPDQLGGFSHSESLHWIRDGQLLRISDWRDPELEKMITDGG</sequence>
<keyword evidence="2" id="KW-0186">Copper</keyword>
<name>A0AAJ0U4A4_9GAMM</name>
<feature type="binding site" evidence="2">
    <location>
        <position position="79"/>
    </location>
    <ligand>
        <name>Cu cation</name>
        <dbReference type="ChEBI" id="CHEBI:23378"/>
    </ligand>
</feature>
<dbReference type="InterPro" id="IPR036249">
    <property type="entry name" value="Thioredoxin-like_sf"/>
</dbReference>
<dbReference type="AlphaFoldDB" id="A0AAJ0U4A4"/>
<evidence type="ECO:0008006" key="6">
    <source>
        <dbReference type="Google" id="ProtNLM"/>
    </source>
</evidence>
<comment type="similarity">
    <text evidence="1">Belongs to the SCO1/2 family.</text>
</comment>
<dbReference type="Proteomes" id="UP001296776">
    <property type="component" value="Unassembled WGS sequence"/>
</dbReference>
<dbReference type="InterPro" id="IPR003782">
    <property type="entry name" value="SCO1/SenC"/>
</dbReference>
<feature type="disulfide bond" description="Redox-active" evidence="3">
    <location>
        <begin position="79"/>
        <end position="83"/>
    </location>
</feature>
<dbReference type="Pfam" id="PF02630">
    <property type="entry name" value="SCO1-SenC"/>
    <property type="match status" value="1"/>
</dbReference>
<accession>A0AAJ0U4A4</accession>
<evidence type="ECO:0000256" key="3">
    <source>
        <dbReference type="PIRSR" id="PIRSR603782-2"/>
    </source>
</evidence>
<dbReference type="CDD" id="cd02968">
    <property type="entry name" value="SCO"/>
    <property type="match status" value="1"/>
</dbReference>
<reference evidence="4" key="2">
    <citation type="journal article" date="2020" name="Microorganisms">
        <title>Osmotic Adaptation and Compatible Solute Biosynthesis of Phototrophic Bacteria as Revealed from Genome Analyses.</title>
        <authorList>
            <person name="Imhoff J.F."/>
            <person name="Rahn T."/>
            <person name="Kunzel S."/>
            <person name="Keller A."/>
            <person name="Neulinger S.C."/>
        </authorList>
    </citation>
    <scope>NUCLEOTIDE SEQUENCE</scope>
    <source>
        <strain evidence="4">DSM 11080</strain>
    </source>
</reference>
<evidence type="ECO:0000313" key="4">
    <source>
        <dbReference type="EMBL" id="MBK1705015.1"/>
    </source>
</evidence>
<feature type="binding site" evidence="2">
    <location>
        <position position="83"/>
    </location>
    <ligand>
        <name>Cu cation</name>
        <dbReference type="ChEBI" id="CHEBI:23378"/>
    </ligand>
</feature>
<dbReference type="Gene3D" id="3.40.30.10">
    <property type="entry name" value="Glutaredoxin"/>
    <property type="match status" value="1"/>
</dbReference>
<keyword evidence="2" id="KW-0479">Metal-binding</keyword>
<dbReference type="PANTHER" id="PTHR12151:SF25">
    <property type="entry name" value="LINALOOL DEHYDRATASE_ISOMERASE DOMAIN-CONTAINING PROTEIN"/>
    <property type="match status" value="1"/>
</dbReference>
<protein>
    <recommendedName>
        <fullName evidence="6">SCO family protein</fullName>
    </recommendedName>
</protein>